<protein>
    <submittedName>
        <fullName evidence="1">Uncharacterized protein</fullName>
    </submittedName>
</protein>
<organism evidence="1 2">
    <name type="scientific">[Empedobacter] haloabium</name>
    <dbReference type="NCBI Taxonomy" id="592317"/>
    <lineage>
        <taxon>Bacteria</taxon>
        <taxon>Pseudomonadati</taxon>
        <taxon>Pseudomonadota</taxon>
        <taxon>Betaproteobacteria</taxon>
        <taxon>Burkholderiales</taxon>
        <taxon>Oxalobacteraceae</taxon>
        <taxon>Telluria group</taxon>
        <taxon>Telluria group incertae sedis</taxon>
    </lineage>
</organism>
<proteinExistence type="predicted"/>
<sequence>MSARPVHVLEQECGIFFDETIAAANDAGRLMQDLNRAHQILSGLGVVLRIVASNGALRDEYEPGVAGSLPPLSATAEGQLVIMAATICEQMRDHVELRAARYNEAPQTGEQP</sequence>
<keyword evidence="2" id="KW-1185">Reference proteome</keyword>
<evidence type="ECO:0000313" key="2">
    <source>
        <dbReference type="Proteomes" id="UP000321323"/>
    </source>
</evidence>
<dbReference type="Proteomes" id="UP000321323">
    <property type="component" value="Chromosome"/>
</dbReference>
<gene>
    <name evidence="1" type="ORF">E7V67_006265</name>
</gene>
<dbReference type="EMBL" id="CP136508">
    <property type="protein sequence ID" value="WUR14710.1"/>
    <property type="molecule type" value="Genomic_DNA"/>
</dbReference>
<reference evidence="1 2" key="1">
    <citation type="journal article" date="2019" name="Int. J. Syst. Evol. Microbiol.">
        <title>The Draft Whole-Genome Sequence of the Antibiotic Producer Empedobacter haloabium ATCC 31962 Provides Indications for Its Taxonomic Reclassification.</title>
        <authorList>
            <person name="Miess H."/>
            <person name="Arlt P."/>
            <person name="Apel A.K."/>
            <person name="Weber T."/>
            <person name="Nieselt K."/>
            <person name="Hanssen F."/>
            <person name="Czemmel S."/>
            <person name="Nahnsen S."/>
            <person name="Gross H."/>
        </authorList>
    </citation>
    <scope>NUCLEOTIDE SEQUENCE [LARGE SCALE GENOMIC DNA]</scope>
    <source>
        <strain evidence="1 2">ATCC 31962</strain>
    </source>
</reference>
<evidence type="ECO:0000313" key="1">
    <source>
        <dbReference type="EMBL" id="WUR14710.1"/>
    </source>
</evidence>
<accession>A0ABZ1UPR5</accession>
<name>A0ABZ1UPR5_9BURK</name>